<feature type="compositionally biased region" description="Low complexity" evidence="2">
    <location>
        <begin position="426"/>
        <end position="437"/>
    </location>
</feature>
<feature type="domain" description="U-box" evidence="3">
    <location>
        <begin position="37"/>
        <end position="258"/>
    </location>
</feature>
<dbReference type="InterPro" id="IPR016024">
    <property type="entry name" value="ARM-type_fold"/>
</dbReference>
<dbReference type="Pfam" id="PF25598">
    <property type="entry name" value="ARM_PUB"/>
    <property type="match status" value="1"/>
</dbReference>
<evidence type="ECO:0000313" key="5">
    <source>
        <dbReference type="Proteomes" id="UP000604046"/>
    </source>
</evidence>
<protein>
    <submittedName>
        <fullName evidence="4">PUB10 protein</fullName>
    </submittedName>
</protein>
<accession>A0A812UT21</accession>
<dbReference type="AlphaFoldDB" id="A0A812UT21"/>
<evidence type="ECO:0000256" key="2">
    <source>
        <dbReference type="SAM" id="MobiDB-lite"/>
    </source>
</evidence>
<evidence type="ECO:0000256" key="1">
    <source>
        <dbReference type="PROSITE-ProRule" id="PRU00259"/>
    </source>
</evidence>
<dbReference type="InterPro" id="IPR011989">
    <property type="entry name" value="ARM-like"/>
</dbReference>
<feature type="repeat" description="ARM" evidence="1">
    <location>
        <begin position="338"/>
        <end position="380"/>
    </location>
</feature>
<feature type="non-terminal residue" evidence="4">
    <location>
        <position position="642"/>
    </location>
</feature>
<dbReference type="OrthoDB" id="438065at2759"/>
<evidence type="ECO:0000259" key="3">
    <source>
        <dbReference type="Pfam" id="PF25598"/>
    </source>
</evidence>
<proteinExistence type="predicted"/>
<dbReference type="Gene3D" id="1.25.10.10">
    <property type="entry name" value="Leucine-rich Repeat Variant"/>
    <property type="match status" value="3"/>
</dbReference>
<keyword evidence="5" id="KW-1185">Reference proteome</keyword>
<comment type="caution">
    <text evidence="4">The sequence shown here is derived from an EMBL/GenBank/DDBJ whole genome shotgun (WGS) entry which is preliminary data.</text>
</comment>
<gene>
    <name evidence="4" type="primary">PUB10</name>
    <name evidence="4" type="ORF">SNAT2548_LOCUS33316</name>
</gene>
<dbReference type="PANTHER" id="PTHR23315">
    <property type="entry name" value="U BOX DOMAIN-CONTAINING"/>
    <property type="match status" value="1"/>
</dbReference>
<feature type="repeat" description="ARM" evidence="1">
    <location>
        <begin position="170"/>
        <end position="212"/>
    </location>
</feature>
<dbReference type="SMART" id="SM00185">
    <property type="entry name" value="ARM"/>
    <property type="match status" value="9"/>
</dbReference>
<sequence>VAAIKPDIEKLKSAQAREALSAADALGDKCKTDDVYKKPIIEAGGIQLAVKLLGDTKDEKPARLLMYLLAGGAGSESANQALLEEPGAVPSLVEVLQKGSSEARSYSAAVLRNVSEDSEARSKAVAQQEGVVEGLVGLVTAPLSDPCAQRRAAEALGNLARHHGIRLSKDAISKLAQLCLSRDEDVAEAAEDALENLARHDANKATVDQVNAVKAHVEKLKSNVASDAEAAAEALFNICDGEDDDVLERLVVKLGGMTPAMKLLDGTPTAQENAAALLMLLVNTGDSAVRALAENPNAISSLVKVLRSGAAPAQADSAGVLRNASHSEACSKAMAEKGAIEGLVELLSSGGRTRQRRAAGALANLACQGEGLRTAIGKAGAIGPLVELRASDDDDVAAAAGDALDNLALNDENKEVIKASEKKAPAEQPEAEGPTAADPAQAVQACEQKAPGEQPEAKMQAGYPTPTPSSVLPDGKGARLAMFSLRFDNGPIEAKFRRIHQLLKSHNFNVLMVDADAGDNFGTMTMDYLDELVENKGLMIAVCTKHYGEKTASPYSSFNELRYAQDYQLDVLPLKVADIYPPQPPSGPDHKYDQKGEARKLLRMVLRPNISFFDCCSLSEQEIALKIANKLLGRGHGVSGHG</sequence>
<dbReference type="EMBL" id="CAJNDS010002749">
    <property type="protein sequence ID" value="CAE7584102.1"/>
    <property type="molecule type" value="Genomic_DNA"/>
</dbReference>
<evidence type="ECO:0000313" key="4">
    <source>
        <dbReference type="EMBL" id="CAE7584102.1"/>
    </source>
</evidence>
<dbReference type="PANTHER" id="PTHR23315:SF7">
    <property type="entry name" value="U-BOX DOMAIN-CONTAINING PROTEIN 4"/>
    <property type="match status" value="1"/>
</dbReference>
<name>A0A812UT21_9DINO</name>
<feature type="repeat" description="ARM" evidence="1">
    <location>
        <begin position="87"/>
        <end position="130"/>
    </location>
</feature>
<dbReference type="Proteomes" id="UP000604046">
    <property type="component" value="Unassembled WGS sequence"/>
</dbReference>
<dbReference type="SUPFAM" id="SSF48371">
    <property type="entry name" value="ARM repeat"/>
    <property type="match status" value="2"/>
</dbReference>
<dbReference type="InterPro" id="IPR058678">
    <property type="entry name" value="ARM_PUB"/>
</dbReference>
<dbReference type="InterPro" id="IPR000225">
    <property type="entry name" value="Armadillo"/>
</dbReference>
<feature type="repeat" description="ARM" evidence="1">
    <location>
        <begin position="380"/>
        <end position="417"/>
    </location>
</feature>
<dbReference type="PROSITE" id="PS50176">
    <property type="entry name" value="ARM_REPEAT"/>
    <property type="match status" value="4"/>
</dbReference>
<feature type="region of interest" description="Disordered" evidence="2">
    <location>
        <begin position="421"/>
        <end position="472"/>
    </location>
</feature>
<reference evidence="4" key="1">
    <citation type="submission" date="2021-02" db="EMBL/GenBank/DDBJ databases">
        <authorList>
            <person name="Dougan E. K."/>
            <person name="Rhodes N."/>
            <person name="Thang M."/>
            <person name="Chan C."/>
        </authorList>
    </citation>
    <scope>NUCLEOTIDE SEQUENCE</scope>
</reference>
<organism evidence="4 5">
    <name type="scientific">Symbiodinium natans</name>
    <dbReference type="NCBI Taxonomy" id="878477"/>
    <lineage>
        <taxon>Eukaryota</taxon>
        <taxon>Sar</taxon>
        <taxon>Alveolata</taxon>
        <taxon>Dinophyceae</taxon>
        <taxon>Suessiales</taxon>
        <taxon>Symbiodiniaceae</taxon>
        <taxon>Symbiodinium</taxon>
    </lineage>
</organism>